<dbReference type="Gene3D" id="3.30.2010.10">
    <property type="entry name" value="Metalloproteases ('zincins'), catalytic domain"/>
    <property type="match status" value="1"/>
</dbReference>
<evidence type="ECO:0000259" key="10">
    <source>
        <dbReference type="PROSITE" id="PS51352"/>
    </source>
</evidence>
<feature type="compositionally biased region" description="Polar residues" evidence="8">
    <location>
        <begin position="689"/>
        <end position="718"/>
    </location>
</feature>
<dbReference type="InterPro" id="IPR013766">
    <property type="entry name" value="Thioredoxin_domain"/>
</dbReference>
<dbReference type="GO" id="GO:0016020">
    <property type="term" value="C:membrane"/>
    <property type="evidence" value="ECO:0007669"/>
    <property type="project" value="TreeGrafter"/>
</dbReference>
<dbReference type="InterPro" id="IPR011990">
    <property type="entry name" value="TPR-like_helical_dom_sf"/>
</dbReference>
<name>X6LJR5_RETFI</name>
<dbReference type="OrthoDB" id="7464992at2759"/>
<comment type="caution">
    <text evidence="11">The sequence shown here is derived from an EMBL/GenBank/DDBJ whole genome shotgun (WGS) entry which is preliminary data.</text>
</comment>
<dbReference type="SUPFAM" id="SSF52833">
    <property type="entry name" value="Thioredoxin-like"/>
    <property type="match status" value="1"/>
</dbReference>
<sequence>KANYEQFFKNEELDEVIRKIAVPIFKAAKLDSNELKINVIQSKDINAFVTDNKNIFITSDLITFSNDPSVLMGVIAHECGHIASRHITERGANSEIAKTQMLATFILGAAAGLLAKNPEAALGVISGGAHAAQMKLLAHSRTQELEADIAALKFLNVIHASSEGLVNLLKYFNTNQRVFFKEVNPYMLTHPVSKERISLIKRSEYKHDGALEMQEINNNYEMVVAKTFAFTEKFNRTFKKYSGSSKADLYAQSIANYKMGNLPQAISLIDKLLIKDPNNPYYNELKGQFLYEFGKVKESIILYENALKAKPNSSIFKVELAAAMIASKEKAFLSKAISLVRSTVEYDRENYNNWRILGIALGKDQQSLYSQIALAKAYTIIKQFKVAKKFINTIEKNISHDQIKDKFFANAYFEVKQELEKIIASYIFMLGFLGFLAFAYINYTQETAEKVASERFVIKNGKVSNKQGIVDLVKSTIKENPELIIQAVQECQIKKMQDAMEQAKKNVKEKIAVIENNSNDPKVGPDTAKVKVIEFFDYNCGYCKHMANVKSKIIEQNPDIQYIFKELPIMGEASTIASKAALAVYNIDKSKYLPFHIALLKSNNRTEESLINTAGTLGIDLIKLKEELKNPKLNEVINATQNLAGELGIRGTPGYIINGELIPGVISFEQFVAKINQAKIATASNVEVKTTSTQTNKATEQSLPNLESNSPPKESATINADKEKTTASDKPIKVDNSNVNQNIKKEPEAPSLDKNILNSILLIFSIIIFFYLINQVNLIKVYLGSQSDTFHKVNEELYSIKSQQTLLEEILQAFKDAPKNTSEEIIKRSNKFEILKITFLIKSKLTTTNNINQDIQRLNSLIKGDLKEVGNEINNIIASNLKSNIELLETLERIKIVDNSVFDKTYLQKIESLLSKSIRIMKVEEYISERSIMRGLGMAKKAIQNNDIVFALNILLEIESKSPEINDLISLLKTRADLDKNLNLIIEGIVQND</sequence>
<feature type="domain" description="Thioredoxin" evidence="10">
    <location>
        <begin position="493"/>
        <end position="680"/>
    </location>
</feature>
<dbReference type="Proteomes" id="UP000023152">
    <property type="component" value="Unassembled WGS sequence"/>
</dbReference>
<feature type="coiled-coil region" evidence="7">
    <location>
        <begin position="486"/>
        <end position="517"/>
    </location>
</feature>
<evidence type="ECO:0000256" key="8">
    <source>
        <dbReference type="SAM" id="MobiDB-lite"/>
    </source>
</evidence>
<keyword evidence="6" id="KW-0482">Metalloprotease</keyword>
<keyword evidence="2 11" id="KW-0645">Protease</keyword>
<reference evidence="11 12" key="1">
    <citation type="journal article" date="2013" name="Curr. Biol.">
        <title>The Genome of the Foraminiferan Reticulomyxa filosa.</title>
        <authorList>
            <person name="Glockner G."/>
            <person name="Hulsmann N."/>
            <person name="Schleicher M."/>
            <person name="Noegel A.A."/>
            <person name="Eichinger L."/>
            <person name="Gallinger C."/>
            <person name="Pawlowski J."/>
            <person name="Sierra R."/>
            <person name="Euteneuer U."/>
            <person name="Pillet L."/>
            <person name="Moustafa A."/>
            <person name="Platzer M."/>
            <person name="Groth M."/>
            <person name="Szafranski K."/>
            <person name="Schliwa M."/>
        </authorList>
    </citation>
    <scope>NUCLEOTIDE SEQUENCE [LARGE SCALE GENOMIC DNA]</scope>
</reference>
<keyword evidence="9" id="KW-1133">Transmembrane helix</keyword>
<dbReference type="AlphaFoldDB" id="X6LJR5"/>
<dbReference type="InterPro" id="IPR036249">
    <property type="entry name" value="Thioredoxin-like_sf"/>
</dbReference>
<feature type="compositionally biased region" description="Basic and acidic residues" evidence="8">
    <location>
        <begin position="720"/>
        <end position="733"/>
    </location>
</feature>
<comment type="cofactor">
    <cofactor evidence="1">
        <name>Zn(2+)</name>
        <dbReference type="ChEBI" id="CHEBI:29105"/>
    </cofactor>
</comment>
<dbReference type="Gene3D" id="3.40.30.10">
    <property type="entry name" value="Glutaredoxin"/>
    <property type="match status" value="1"/>
</dbReference>
<dbReference type="CDD" id="cd07324">
    <property type="entry name" value="M48C_Oma1-like"/>
    <property type="match status" value="1"/>
</dbReference>
<dbReference type="GO" id="GO:0006950">
    <property type="term" value="P:response to stress"/>
    <property type="evidence" value="ECO:0007669"/>
    <property type="project" value="UniProtKB-ARBA"/>
</dbReference>
<keyword evidence="9" id="KW-0812">Transmembrane</keyword>
<dbReference type="Pfam" id="PF01323">
    <property type="entry name" value="DSBA"/>
    <property type="match status" value="1"/>
</dbReference>
<dbReference type="PANTHER" id="PTHR22726:SF1">
    <property type="entry name" value="METALLOENDOPEPTIDASE OMA1, MITOCHONDRIAL"/>
    <property type="match status" value="1"/>
</dbReference>
<protein>
    <submittedName>
        <fullName evidence="11">Putative Zn-dependent protease</fullName>
    </submittedName>
</protein>
<keyword evidence="5" id="KW-0862">Zinc</keyword>
<accession>X6LJR5</accession>
<dbReference type="PANTHER" id="PTHR22726">
    <property type="entry name" value="METALLOENDOPEPTIDASE OMA1"/>
    <property type="match status" value="1"/>
</dbReference>
<evidence type="ECO:0000256" key="3">
    <source>
        <dbReference type="ARBA" id="ARBA00022723"/>
    </source>
</evidence>
<keyword evidence="3" id="KW-0479">Metal-binding</keyword>
<dbReference type="Pfam" id="PF01435">
    <property type="entry name" value="Peptidase_M48"/>
    <property type="match status" value="1"/>
</dbReference>
<evidence type="ECO:0000256" key="4">
    <source>
        <dbReference type="ARBA" id="ARBA00022801"/>
    </source>
</evidence>
<keyword evidence="4" id="KW-0378">Hydrolase</keyword>
<gene>
    <name evidence="11" type="ORF">RFI_35824</name>
</gene>
<feature type="non-terminal residue" evidence="11">
    <location>
        <position position="1"/>
    </location>
</feature>
<dbReference type="GO" id="GO:0046872">
    <property type="term" value="F:metal ion binding"/>
    <property type="evidence" value="ECO:0007669"/>
    <property type="project" value="UniProtKB-KW"/>
</dbReference>
<dbReference type="EMBL" id="ASPP01037834">
    <property type="protein sequence ID" value="ETO01616.1"/>
    <property type="molecule type" value="Genomic_DNA"/>
</dbReference>
<keyword evidence="9" id="KW-0472">Membrane</keyword>
<evidence type="ECO:0000256" key="7">
    <source>
        <dbReference type="SAM" id="Coils"/>
    </source>
</evidence>
<evidence type="ECO:0000313" key="11">
    <source>
        <dbReference type="EMBL" id="ETO01616.1"/>
    </source>
</evidence>
<keyword evidence="12" id="KW-1185">Reference proteome</keyword>
<feature type="transmembrane region" description="Helical" evidence="9">
    <location>
        <begin position="423"/>
        <end position="443"/>
    </location>
</feature>
<dbReference type="SUPFAM" id="SSF48452">
    <property type="entry name" value="TPR-like"/>
    <property type="match status" value="1"/>
</dbReference>
<organism evidence="11 12">
    <name type="scientific">Reticulomyxa filosa</name>
    <dbReference type="NCBI Taxonomy" id="46433"/>
    <lineage>
        <taxon>Eukaryota</taxon>
        <taxon>Sar</taxon>
        <taxon>Rhizaria</taxon>
        <taxon>Retaria</taxon>
        <taxon>Foraminifera</taxon>
        <taxon>Monothalamids</taxon>
        <taxon>Reticulomyxidae</taxon>
        <taxon>Reticulomyxa</taxon>
    </lineage>
</organism>
<evidence type="ECO:0000256" key="6">
    <source>
        <dbReference type="ARBA" id="ARBA00023049"/>
    </source>
</evidence>
<evidence type="ECO:0000256" key="9">
    <source>
        <dbReference type="SAM" id="Phobius"/>
    </source>
</evidence>
<dbReference type="InterPro" id="IPR051156">
    <property type="entry name" value="Mito/Outer_Membr_Metalloprot"/>
</dbReference>
<dbReference type="GO" id="GO:0051603">
    <property type="term" value="P:proteolysis involved in protein catabolic process"/>
    <property type="evidence" value="ECO:0007669"/>
    <property type="project" value="TreeGrafter"/>
</dbReference>
<dbReference type="PROSITE" id="PS51352">
    <property type="entry name" value="THIOREDOXIN_2"/>
    <property type="match status" value="1"/>
</dbReference>
<dbReference type="GO" id="GO:0004222">
    <property type="term" value="F:metalloendopeptidase activity"/>
    <property type="evidence" value="ECO:0007669"/>
    <property type="project" value="InterPro"/>
</dbReference>
<dbReference type="Gene3D" id="1.25.40.10">
    <property type="entry name" value="Tetratricopeptide repeat domain"/>
    <property type="match status" value="1"/>
</dbReference>
<feature type="transmembrane region" description="Helical" evidence="9">
    <location>
        <begin position="755"/>
        <end position="773"/>
    </location>
</feature>
<evidence type="ECO:0000313" key="12">
    <source>
        <dbReference type="Proteomes" id="UP000023152"/>
    </source>
</evidence>
<dbReference type="InterPro" id="IPR001853">
    <property type="entry name" value="DSBA-like_thioredoxin_dom"/>
</dbReference>
<dbReference type="InterPro" id="IPR001915">
    <property type="entry name" value="Peptidase_M48"/>
</dbReference>
<evidence type="ECO:0000256" key="1">
    <source>
        <dbReference type="ARBA" id="ARBA00001947"/>
    </source>
</evidence>
<feature type="region of interest" description="Disordered" evidence="8">
    <location>
        <begin position="689"/>
        <end position="746"/>
    </location>
</feature>
<dbReference type="GO" id="GO:0016491">
    <property type="term" value="F:oxidoreductase activity"/>
    <property type="evidence" value="ECO:0007669"/>
    <property type="project" value="InterPro"/>
</dbReference>
<keyword evidence="7" id="KW-0175">Coiled coil</keyword>
<dbReference type="CDD" id="cd03023">
    <property type="entry name" value="DsbA_Com1_like"/>
    <property type="match status" value="1"/>
</dbReference>
<proteinExistence type="predicted"/>
<evidence type="ECO:0000256" key="2">
    <source>
        <dbReference type="ARBA" id="ARBA00022670"/>
    </source>
</evidence>
<evidence type="ECO:0000256" key="5">
    <source>
        <dbReference type="ARBA" id="ARBA00022833"/>
    </source>
</evidence>